<organism evidence="2 3">
    <name type="scientific">Myotis myotis</name>
    <name type="common">Greater mouse-eared bat</name>
    <name type="synonym">Vespertilio myotis</name>
    <dbReference type="NCBI Taxonomy" id="51298"/>
    <lineage>
        <taxon>Eukaryota</taxon>
        <taxon>Metazoa</taxon>
        <taxon>Chordata</taxon>
        <taxon>Craniata</taxon>
        <taxon>Vertebrata</taxon>
        <taxon>Euteleostomi</taxon>
        <taxon>Mammalia</taxon>
        <taxon>Eutheria</taxon>
        <taxon>Laurasiatheria</taxon>
        <taxon>Chiroptera</taxon>
        <taxon>Yangochiroptera</taxon>
        <taxon>Vespertilionidae</taxon>
        <taxon>Myotis</taxon>
    </lineage>
</organism>
<reference evidence="2 3" key="1">
    <citation type="journal article" date="2020" name="Nature">
        <title>Six reference-quality genomes reveal evolution of bat adaptations.</title>
        <authorList>
            <person name="Jebb D."/>
            <person name="Huang Z."/>
            <person name="Pippel M."/>
            <person name="Hughes G.M."/>
            <person name="Lavrichenko K."/>
            <person name="Devanna P."/>
            <person name="Winkler S."/>
            <person name="Jermiin L.S."/>
            <person name="Skirmuntt E.C."/>
            <person name="Katzourakis A."/>
            <person name="Burkitt-Gray L."/>
            <person name="Ray D.A."/>
            <person name="Sullivan K.A.M."/>
            <person name="Roscito J.G."/>
            <person name="Kirilenko B.M."/>
            <person name="Davalos L.M."/>
            <person name="Corthals A.P."/>
            <person name="Power M.L."/>
            <person name="Jones G."/>
            <person name="Ransome R.D."/>
            <person name="Dechmann D.K.N."/>
            <person name="Locatelli A.G."/>
            <person name="Puechmaille S.J."/>
            <person name="Fedrigo O."/>
            <person name="Jarvis E.D."/>
            <person name="Hiller M."/>
            <person name="Vernes S.C."/>
            <person name="Myers E.W."/>
            <person name="Teeling E.C."/>
        </authorList>
    </citation>
    <scope>NUCLEOTIDE SEQUENCE [LARGE SCALE GENOMIC DNA]</scope>
    <source>
        <strain evidence="2">MMyoMyo1</strain>
        <tissue evidence="2">Flight muscle</tissue>
    </source>
</reference>
<name>A0A7J7SCX9_MYOMY</name>
<dbReference type="Proteomes" id="UP000527355">
    <property type="component" value="Unassembled WGS sequence"/>
</dbReference>
<feature type="region of interest" description="Disordered" evidence="1">
    <location>
        <begin position="19"/>
        <end position="41"/>
    </location>
</feature>
<dbReference type="EMBL" id="JABWUV010000019">
    <property type="protein sequence ID" value="KAF6286007.1"/>
    <property type="molecule type" value="Genomic_DNA"/>
</dbReference>
<evidence type="ECO:0000256" key="1">
    <source>
        <dbReference type="SAM" id="MobiDB-lite"/>
    </source>
</evidence>
<keyword evidence="3" id="KW-1185">Reference proteome</keyword>
<proteinExistence type="predicted"/>
<dbReference type="AlphaFoldDB" id="A0A7J7SCX9"/>
<sequence length="152" mass="16959">MRRSGLGCRKAPCKGIGAESWRMSGRAGREERRRGSRRQGFVGNQELRKEFWILFQDSCFLKKTKKKGFKSPCSPQPPPPHAQIFMSKIRLQRMLGRWEGGQAKRKAVRSPHRGPAAGCVGAGGLHRGVGHGSESWELSQDLLGPELKDLSH</sequence>
<evidence type="ECO:0000313" key="2">
    <source>
        <dbReference type="EMBL" id="KAF6286007.1"/>
    </source>
</evidence>
<gene>
    <name evidence="2" type="ORF">mMyoMyo1_009557</name>
</gene>
<comment type="caution">
    <text evidence="2">The sequence shown here is derived from an EMBL/GenBank/DDBJ whole genome shotgun (WGS) entry which is preliminary data.</text>
</comment>
<feature type="compositionally biased region" description="Basic residues" evidence="1">
    <location>
        <begin position="103"/>
        <end position="112"/>
    </location>
</feature>
<accession>A0A7J7SCX9</accession>
<feature type="region of interest" description="Disordered" evidence="1">
    <location>
        <begin position="100"/>
        <end position="125"/>
    </location>
</feature>
<evidence type="ECO:0000313" key="3">
    <source>
        <dbReference type="Proteomes" id="UP000527355"/>
    </source>
</evidence>
<protein>
    <submittedName>
        <fullName evidence="2">Uncharacterized protein</fullName>
    </submittedName>
</protein>